<name>A0A1F7JDZ8_9BACT</name>
<dbReference type="SUPFAM" id="SSF88723">
    <property type="entry name" value="PIN domain-like"/>
    <property type="match status" value="1"/>
</dbReference>
<evidence type="ECO:0000313" key="5">
    <source>
        <dbReference type="EMBL" id="OGK53828.1"/>
    </source>
</evidence>
<dbReference type="InterPro" id="IPR020045">
    <property type="entry name" value="DNA_polI_H3TH"/>
</dbReference>
<dbReference type="Gene3D" id="1.10.150.20">
    <property type="entry name" value="5' to 3' exonuclease, C-terminal subdomain"/>
    <property type="match status" value="1"/>
</dbReference>
<dbReference type="SUPFAM" id="SSF47807">
    <property type="entry name" value="5' to 3' exonuclease, C-terminal subdomain"/>
    <property type="match status" value="1"/>
</dbReference>
<evidence type="ECO:0000256" key="2">
    <source>
        <dbReference type="ARBA" id="ARBA00022801"/>
    </source>
</evidence>
<dbReference type="InterPro" id="IPR038969">
    <property type="entry name" value="FEN"/>
</dbReference>
<dbReference type="PANTHER" id="PTHR42646">
    <property type="entry name" value="FLAP ENDONUCLEASE XNI"/>
    <property type="match status" value="1"/>
</dbReference>
<evidence type="ECO:0000256" key="1">
    <source>
        <dbReference type="ARBA" id="ARBA00022722"/>
    </source>
</evidence>
<dbReference type="Gene3D" id="3.40.50.1010">
    <property type="entry name" value="5'-nuclease"/>
    <property type="match status" value="1"/>
</dbReference>
<dbReference type="EMBL" id="MGAU01000047">
    <property type="protein sequence ID" value="OGK53828.1"/>
    <property type="molecule type" value="Genomic_DNA"/>
</dbReference>
<gene>
    <name evidence="5" type="ORF">A3B56_02210</name>
</gene>
<dbReference type="InterPro" id="IPR020046">
    <property type="entry name" value="5-3_exonucl_a-hlix_arch_N"/>
</dbReference>
<accession>A0A1F7JDZ8</accession>
<dbReference type="InterPro" id="IPR029060">
    <property type="entry name" value="PIN-like_dom_sf"/>
</dbReference>
<keyword evidence="3" id="KW-0238">DNA-binding</keyword>
<dbReference type="SMART" id="SM00475">
    <property type="entry name" value="53EXOc"/>
    <property type="match status" value="1"/>
</dbReference>
<dbReference type="GO" id="GO:0008409">
    <property type="term" value="F:5'-3' exonuclease activity"/>
    <property type="evidence" value="ECO:0007669"/>
    <property type="project" value="InterPro"/>
</dbReference>
<dbReference type="GO" id="GO:0003677">
    <property type="term" value="F:DNA binding"/>
    <property type="evidence" value="ECO:0007669"/>
    <property type="project" value="UniProtKB-KW"/>
</dbReference>
<evidence type="ECO:0000313" key="6">
    <source>
        <dbReference type="Proteomes" id="UP000178486"/>
    </source>
</evidence>
<reference evidence="5 6" key="1">
    <citation type="journal article" date="2016" name="Nat. Commun.">
        <title>Thousands of microbial genomes shed light on interconnected biogeochemical processes in an aquifer system.</title>
        <authorList>
            <person name="Anantharaman K."/>
            <person name="Brown C.T."/>
            <person name="Hug L.A."/>
            <person name="Sharon I."/>
            <person name="Castelle C.J."/>
            <person name="Probst A.J."/>
            <person name="Thomas B.C."/>
            <person name="Singh A."/>
            <person name="Wilkins M.J."/>
            <person name="Karaoz U."/>
            <person name="Brodie E.L."/>
            <person name="Williams K.H."/>
            <person name="Hubbard S.S."/>
            <person name="Banfield J.F."/>
        </authorList>
    </citation>
    <scope>NUCLEOTIDE SEQUENCE [LARGE SCALE GENOMIC DNA]</scope>
</reference>
<dbReference type="SMART" id="SM00279">
    <property type="entry name" value="HhH2"/>
    <property type="match status" value="1"/>
</dbReference>
<keyword evidence="1" id="KW-0540">Nuclease</keyword>
<dbReference type="Proteomes" id="UP000178486">
    <property type="component" value="Unassembled WGS sequence"/>
</dbReference>
<dbReference type="CDD" id="cd09859">
    <property type="entry name" value="PIN_53EXO"/>
    <property type="match status" value="1"/>
</dbReference>
<sequence>MKLLLIDGNAIMHRAFHALPPLTNKDGQLTNAVHGFTNMLFTVIDKFHPTHLIVCFDRPEPTFRKSMYVGYQAHRPKMDDGLSSQFGLVKEILSAMKIPVYEQAGFEADDVMGTLAHQASNQQPTINNQHTCSTIIVTGDRDILQLVNEYVFVYMPVQGLNNGKLYDEKAVEEKFGIRPSQIIDYKALVGDASDNYPGVRGIGPKTASELLQQFGTGEALYEGIKNKDSKAQRLKEKTIKALSEYAEDAGMAKQLATIRRDVPVTIDLDKAELHDLGTPEAIEVLERLGMKTTAGRLMAKEKTGNGTNEQISNISNKQDAVEQMTLL</sequence>
<dbReference type="GO" id="GO:0017108">
    <property type="term" value="F:5'-flap endonuclease activity"/>
    <property type="evidence" value="ECO:0007669"/>
    <property type="project" value="InterPro"/>
</dbReference>
<protein>
    <recommendedName>
        <fullName evidence="4">5'-3' exonuclease domain-containing protein</fullName>
    </recommendedName>
</protein>
<evidence type="ECO:0000259" key="4">
    <source>
        <dbReference type="SMART" id="SM00475"/>
    </source>
</evidence>
<dbReference type="CDD" id="cd09898">
    <property type="entry name" value="H3TH_53EXO"/>
    <property type="match status" value="1"/>
</dbReference>
<dbReference type="AlphaFoldDB" id="A0A1F7JDZ8"/>
<dbReference type="Pfam" id="PF02739">
    <property type="entry name" value="5_3_exonuc_N"/>
    <property type="match status" value="1"/>
</dbReference>
<proteinExistence type="predicted"/>
<dbReference type="PANTHER" id="PTHR42646:SF2">
    <property type="entry name" value="5'-3' EXONUCLEASE FAMILY PROTEIN"/>
    <property type="match status" value="1"/>
</dbReference>
<dbReference type="FunFam" id="1.10.150.20:FF:000003">
    <property type="entry name" value="DNA polymerase I"/>
    <property type="match status" value="1"/>
</dbReference>
<dbReference type="GO" id="GO:0033567">
    <property type="term" value="P:DNA replication, Okazaki fragment processing"/>
    <property type="evidence" value="ECO:0007669"/>
    <property type="project" value="InterPro"/>
</dbReference>
<dbReference type="InterPro" id="IPR036279">
    <property type="entry name" value="5-3_exonuclease_C_sf"/>
</dbReference>
<comment type="caution">
    <text evidence="5">The sequence shown here is derived from an EMBL/GenBank/DDBJ whole genome shotgun (WGS) entry which is preliminary data.</text>
</comment>
<dbReference type="InterPro" id="IPR002421">
    <property type="entry name" value="5-3_exonuclease"/>
</dbReference>
<dbReference type="InterPro" id="IPR008918">
    <property type="entry name" value="HhH2"/>
</dbReference>
<evidence type="ECO:0000256" key="3">
    <source>
        <dbReference type="ARBA" id="ARBA00023125"/>
    </source>
</evidence>
<feature type="domain" description="5'-3' exonuclease" evidence="4">
    <location>
        <begin position="1"/>
        <end position="274"/>
    </location>
</feature>
<keyword evidence="2" id="KW-0378">Hydrolase</keyword>
<dbReference type="Pfam" id="PF01367">
    <property type="entry name" value="5_3_exonuc"/>
    <property type="match status" value="1"/>
</dbReference>
<organism evidence="5 6">
    <name type="scientific">Candidatus Roizmanbacteria bacterium RIFCSPLOWO2_01_FULL_45_11</name>
    <dbReference type="NCBI Taxonomy" id="1802070"/>
    <lineage>
        <taxon>Bacteria</taxon>
        <taxon>Candidatus Roizmaniibacteriota</taxon>
    </lineage>
</organism>